<sequence length="171" mass="19424">MKLTDLSPLTARHRHHALSFTFGDFRADPALESLQWPDDVLEQFLFDHGDNAAFVYDYGGLDLRDITWRLETIPTADFHGIPTGASDAGCIESFADNPVHWISVRPPEIGRRWEDHGTWLRPPILIDRRLLDPSDTGLQVVEGRTRVGVLLGRLREELYVASHHEAWVGHP</sequence>
<evidence type="ECO:0000313" key="2">
    <source>
        <dbReference type="Proteomes" id="UP000419138"/>
    </source>
</evidence>
<dbReference type="AlphaFoldDB" id="A0A646KL79"/>
<reference evidence="1 2" key="1">
    <citation type="submission" date="2019-05" db="EMBL/GenBank/DDBJ databases">
        <title>Comparative genomics and metabolomics analyses of clavulanic acid producing Streptomyces species provides insight into specialized metabolism and evolution of beta-lactam biosynthetic gene clusters.</title>
        <authorList>
            <person name="Moore M.A."/>
            <person name="Cruz-Morales P."/>
            <person name="Barona Gomez F."/>
            <person name="Kapil T."/>
        </authorList>
    </citation>
    <scope>NUCLEOTIDE SEQUENCE [LARGE SCALE GENOMIC DNA]</scope>
    <source>
        <strain evidence="1 2">NRRL 5741</strain>
    </source>
</reference>
<comment type="caution">
    <text evidence="1">The sequence shown here is derived from an EMBL/GenBank/DDBJ whole genome shotgun (WGS) entry which is preliminary data.</text>
</comment>
<dbReference type="OrthoDB" id="4190455at2"/>
<gene>
    <name evidence="1" type="ORF">FF041_23610</name>
</gene>
<dbReference type="Proteomes" id="UP000419138">
    <property type="component" value="Unassembled WGS sequence"/>
</dbReference>
<name>A0A646KL79_STRJU</name>
<dbReference type="RefSeq" id="WP_153524636.1">
    <property type="nucleotide sequence ID" value="NZ_JBEPDZ010000072.1"/>
</dbReference>
<evidence type="ECO:0000313" key="1">
    <source>
        <dbReference type="EMBL" id="MQT03062.1"/>
    </source>
</evidence>
<accession>A0A646KL79</accession>
<dbReference type="EMBL" id="VCLA01000162">
    <property type="protein sequence ID" value="MQT03062.1"/>
    <property type="molecule type" value="Genomic_DNA"/>
</dbReference>
<protein>
    <submittedName>
        <fullName evidence="1">Uncharacterized protein</fullName>
    </submittedName>
</protein>
<organism evidence="1 2">
    <name type="scientific">Streptomyces jumonjinensis</name>
    <dbReference type="NCBI Taxonomy" id="1945"/>
    <lineage>
        <taxon>Bacteria</taxon>
        <taxon>Bacillati</taxon>
        <taxon>Actinomycetota</taxon>
        <taxon>Actinomycetes</taxon>
        <taxon>Kitasatosporales</taxon>
        <taxon>Streptomycetaceae</taxon>
        <taxon>Streptomyces</taxon>
    </lineage>
</organism>
<keyword evidence="2" id="KW-1185">Reference proteome</keyword>
<proteinExistence type="predicted"/>